<reference evidence="1 2" key="1">
    <citation type="submission" date="2019-06" db="EMBL/GenBank/DDBJ databases">
        <title>Vibrio cholerae phylogeny based on whole-genome sequencing reveals genetic diversity and population strucutre.</title>
        <authorList>
            <person name="Zhiqiu Y."/>
            <person name="Bin L."/>
            <person name="Lingyan J."/>
        </authorList>
    </citation>
    <scope>NUCLEOTIDE SEQUENCE [LARGE SCALE GENOMIC DNA]</scope>
    <source>
        <strain evidence="1 2">N2814</strain>
    </source>
</reference>
<dbReference type="AlphaFoldDB" id="A0ABD7SR33"/>
<organism evidence="1 2">
    <name type="scientific">Vibrio cholerae</name>
    <dbReference type="NCBI Taxonomy" id="666"/>
    <lineage>
        <taxon>Bacteria</taxon>
        <taxon>Pseudomonadati</taxon>
        <taxon>Pseudomonadota</taxon>
        <taxon>Gammaproteobacteria</taxon>
        <taxon>Vibrionales</taxon>
        <taxon>Vibrionaceae</taxon>
        <taxon>Vibrio</taxon>
    </lineage>
</organism>
<evidence type="ECO:0000313" key="1">
    <source>
        <dbReference type="EMBL" id="TXX67175.1"/>
    </source>
</evidence>
<name>A0ABD7SR33_VIBCL</name>
<dbReference type="Proteomes" id="UP000323819">
    <property type="component" value="Unassembled WGS sequence"/>
</dbReference>
<protein>
    <submittedName>
        <fullName evidence="1">Uncharacterized protein</fullName>
    </submittedName>
</protein>
<proteinExistence type="predicted"/>
<dbReference type="RefSeq" id="WP_148521295.1">
    <property type="nucleotide sequence ID" value="NZ_JAWWVO010000009.1"/>
</dbReference>
<gene>
    <name evidence="1" type="ORF">FXF03_00990</name>
</gene>
<comment type="caution">
    <text evidence="1">The sequence shown here is derived from an EMBL/GenBank/DDBJ whole genome shotgun (WGS) entry which is preliminary data.</text>
</comment>
<evidence type="ECO:0000313" key="2">
    <source>
        <dbReference type="Proteomes" id="UP000323819"/>
    </source>
</evidence>
<dbReference type="EMBL" id="VSIJ01000005">
    <property type="protein sequence ID" value="TXX67175.1"/>
    <property type="molecule type" value="Genomic_DNA"/>
</dbReference>
<sequence>MSQQPSEYSVGQRAFINKVHGNNGAVKKRHFEGRVVTILSKTQFRTGNRYFVCLAVDERVTAHFPESDIQLLGSQKLCDTDSIRLGANVASEVGGFDESKIPLPDEKSLLWSAYMVLDHGTQEERLDLLNTLTRYFEKHGRQ</sequence>
<accession>A0ABD7SR33</accession>